<sequence length="1559" mass="173488">MKKKLPLSFFAFVFFTVAIFSNNSDKVKEKPRKDSLALVKESTTPKRIVKKKLFRNFSSLEKFEKVEVAEVKKRFSEQGFQFNTSDSLVNKKWLDMATNTFNSIEESGNFIDVLTRDGLSELPVAIKPVSISNVKYTVGIAKAVFKPAYTELTVFLKVELPNTNPDRGDQVLILGASDVKLSHEGGIVGQAKLNLISQFTVNLNKGSILLTLKGSFEKPGTYAIIDCSGFKEMGLDANVKFANGLLHPVDEKGKKKIGYVEADFKTSISDWNDMVVNISLPEFGIKGLEGTTFQLNTAVFDFSDLRNDEATPKAYLNKYYTDAPTLWRGVYVKSLKVILPPEFSKRNSDKRVAFGATDLIIDGQGVTGKFIGENIIGLKEGSASGWNFSLDYFLLDIETNSLKGGKFNGKLVLPVSQLDSLSYNAVFQPGEYKLAVKTEKDIKFNVWKANVHLTKDSYIEMKVKDGKFRPKASLNGSMNIASGLGGGSGNQNNSNSSSSKSVIDFDGIVFEKMVLQTESPNFSVDYFGIKGKLQVANFPISVNEIGLRTPTGNKAELIFDFAVNLTSESDGGNGGSSKLAIKGKLEDTGNKWKFDGVRLERLFIEMEVAGMELKGAIFIFENDPTYGTGFAGAVGAKFTKGMKLEVEAKALFGRKPTFRYWFADAQVTIPSGIPVFTGFAMNTFGGGFYNRMKMAGNSNSENAAYEQIGASISGVIYEPYEDNSFGMKASVGIVTQSSEDLFHATVEFGMAFRKSGGLQEIYFKGFGELVSPLPNDFYDKVASNLQKVANDVENPYLPAQQTSAAIAASLYIGFDFVNDIFQTTAEVYINLGIIKGVGPYGRAGWLDFYASPDEWHLLIGTPEDRVGIKIDLGILMVSMDAYFMTGDNLPGSPPPDPIVADILGLDLAELDYMRDLNMLESGKGLAFGASLKVSTGDLTFLIFYARFDAGVGFDIMLKDYGEAHCKGSSEPIGMNGWYANGQAYAYLQGELGLTFRLFGSKTKIPIISGGGAVLLQAKLPNPSWFRGYLGGKFNLLGGLIKGSFRFKVELGEQCEIVGGSPLDGIVVISDLNPKDGSGEVDVFAAPQAVFNLQVNKIFELPDETGDRKYKILLDEFSVTNNGQKIEGEVKWSDRNDAAAFYSHEILPPHSQLKAYVQLHFEEYKNGNWEVIKTEGKPAIETKEVKFTTGDAPKTIPLSNIEYMYPVLGQKNFFIEEYGTAYINLKRGQTYLFEAVPDWDKTMIMSSETGQLLTKKYTYNSAKKQLVYSLPDEMNHQEHYTTRIKLISKGSDIGANVKETSKKKEYQGEGSEYTNSFDGKNKQKSYSNELVKRSKEADGEITKDGEREILVYDFRTSSYDTFSDKMNAIKKNNDLYDYVDYPYGLTLFSSINKNEPFDLVELRGNDFSGSLPLVVAKAVLDDSYYKNKIYPLIYKDYPIEGEITVTRETDKVGVPPIEGVEPMTWYLTHLENDFNDRVVEYSPYKYNLTHYYLQDFEDLRYQLLNSNIAWETNARYESLILKAFPYMRKGKYKTTFKYILPGQVKEGKMKSVKYINPVND</sequence>
<accession>A0ABP1FJF9</accession>
<organism evidence="2 3">
    <name type="scientific">Tenacibaculum vairaonense</name>
    <dbReference type="NCBI Taxonomy" id="3137860"/>
    <lineage>
        <taxon>Bacteria</taxon>
        <taxon>Pseudomonadati</taxon>
        <taxon>Bacteroidota</taxon>
        <taxon>Flavobacteriia</taxon>
        <taxon>Flavobacteriales</taxon>
        <taxon>Flavobacteriaceae</taxon>
        <taxon>Tenacibaculum</taxon>
    </lineage>
</organism>
<feature type="region of interest" description="Disordered" evidence="1">
    <location>
        <begin position="1299"/>
        <end position="1318"/>
    </location>
</feature>
<comment type="caution">
    <text evidence="2">The sequence shown here is derived from an EMBL/GenBank/DDBJ whole genome shotgun (WGS) entry which is preliminary data.</text>
</comment>
<proteinExistence type="predicted"/>
<evidence type="ECO:0000313" key="3">
    <source>
        <dbReference type="Proteomes" id="UP001497602"/>
    </source>
</evidence>
<keyword evidence="3" id="KW-1185">Reference proteome</keyword>
<dbReference type="EMBL" id="CAXJRC010000044">
    <property type="protein sequence ID" value="CAL2108262.1"/>
    <property type="molecule type" value="Genomic_DNA"/>
</dbReference>
<dbReference type="Proteomes" id="UP001497602">
    <property type="component" value="Unassembled WGS sequence"/>
</dbReference>
<dbReference type="RefSeq" id="WP_348739853.1">
    <property type="nucleotide sequence ID" value="NZ_CAXJRC010000044.1"/>
</dbReference>
<protein>
    <submittedName>
        <fullName evidence="2">Uncharacterized protein</fullName>
    </submittedName>
</protein>
<evidence type="ECO:0000256" key="1">
    <source>
        <dbReference type="SAM" id="MobiDB-lite"/>
    </source>
</evidence>
<name>A0ABP1FJF9_9FLAO</name>
<evidence type="ECO:0000313" key="2">
    <source>
        <dbReference type="EMBL" id="CAL2108262.1"/>
    </source>
</evidence>
<gene>
    <name evidence="2" type="ORF">T190115A13A_70035</name>
</gene>
<reference evidence="2 3" key="1">
    <citation type="submission" date="2024-05" db="EMBL/GenBank/DDBJ databases">
        <authorList>
            <person name="Duchaud E."/>
        </authorList>
    </citation>
    <scope>NUCLEOTIDE SEQUENCE [LARGE SCALE GENOMIC DNA]</scope>
    <source>
        <strain evidence="2">Ena-SAMPLE-TAB-13-05-2024-13:56:06:370-140305</strain>
    </source>
</reference>